<evidence type="ECO:0000256" key="2">
    <source>
        <dbReference type="ARBA" id="ARBA00004377"/>
    </source>
</evidence>
<dbReference type="RefSeq" id="WP_048252423.1">
    <property type="nucleotide sequence ID" value="NZ_CACVCI010000001.1"/>
</dbReference>
<evidence type="ECO:0000256" key="12">
    <source>
        <dbReference type="RuleBase" id="RU363101"/>
    </source>
</evidence>
<dbReference type="EMBL" id="JAVDNV010000001">
    <property type="protein sequence ID" value="MDQ2307946.1"/>
    <property type="molecule type" value="Genomic_DNA"/>
</dbReference>
<evidence type="ECO:0000256" key="7">
    <source>
        <dbReference type="ARBA" id="ARBA00022519"/>
    </source>
</evidence>
<reference evidence="14 16" key="1">
    <citation type="submission" date="2015-05" db="EMBL/GenBank/DDBJ databases">
        <title>Genome sequences of Pluralibacter gergoviae.</title>
        <authorList>
            <person name="Greninger A.L."/>
            <person name="Miller S."/>
        </authorList>
    </citation>
    <scope>NUCLEOTIDE SEQUENCE [LARGE SCALE GENOMIC DNA]</scope>
    <source>
        <strain evidence="14 16">JS81F13</strain>
    </source>
</reference>
<dbReference type="GO" id="GO:0015886">
    <property type="term" value="P:heme transport"/>
    <property type="evidence" value="ECO:0007669"/>
    <property type="project" value="InterPro"/>
</dbReference>
<dbReference type="EMBL" id="LDZF01000026">
    <property type="protein sequence ID" value="KMK11680.1"/>
    <property type="molecule type" value="Genomic_DNA"/>
</dbReference>
<dbReference type="InterPro" id="IPR007078">
    <property type="entry name" value="Haem_export_protD_CcmD"/>
</dbReference>
<dbReference type="NCBIfam" id="TIGR03141">
    <property type="entry name" value="cytochro_ccmD"/>
    <property type="match status" value="1"/>
</dbReference>
<feature type="transmembrane region" description="Helical" evidence="12">
    <location>
        <begin position="17"/>
        <end position="38"/>
    </location>
</feature>
<evidence type="ECO:0000256" key="9">
    <source>
        <dbReference type="ARBA" id="ARBA00022748"/>
    </source>
</evidence>
<keyword evidence="6 12" id="KW-1003">Cell membrane</keyword>
<proteinExistence type="inferred from homology"/>
<keyword evidence="5 12" id="KW-0813">Transport</keyword>
<name>A0A0J5KYR4_PLUGE</name>
<keyword evidence="7 12" id="KW-0997">Cell inner membrane</keyword>
<dbReference type="GO" id="GO:0017004">
    <property type="term" value="P:cytochrome complex assembly"/>
    <property type="evidence" value="ECO:0007669"/>
    <property type="project" value="UniProtKB-KW"/>
</dbReference>
<keyword evidence="16" id="KW-1185">Reference proteome</keyword>
<evidence type="ECO:0000313" key="16">
    <source>
        <dbReference type="Proteomes" id="UP000036196"/>
    </source>
</evidence>
<dbReference type="PANTHER" id="PTHR37531">
    <property type="entry name" value="HEME EXPORTER PROTEIN D"/>
    <property type="match status" value="1"/>
</dbReference>
<dbReference type="AlphaFoldDB" id="A0A0J5KYR4"/>
<comment type="caution">
    <text evidence="14">The sequence shown here is derived from an EMBL/GenBank/DDBJ whole genome shotgun (WGS) entry which is preliminary data.</text>
</comment>
<dbReference type="Proteomes" id="UP000036196">
    <property type="component" value="Unassembled WGS sequence"/>
</dbReference>
<evidence type="ECO:0000256" key="10">
    <source>
        <dbReference type="ARBA" id="ARBA00022989"/>
    </source>
</evidence>
<dbReference type="STRING" id="61647.LG71_19415"/>
<evidence type="ECO:0000313" key="13">
    <source>
        <dbReference type="EMBL" id="EML1473195.1"/>
    </source>
</evidence>
<dbReference type="GeneID" id="61384491"/>
<reference evidence="15" key="2">
    <citation type="submission" date="2023-08" db="EMBL/GenBank/DDBJ databases">
        <title>WGS of pathogenic bacterial species, Los Angeles County Public Health Laboratories.</title>
        <authorList>
            <person name="Garrigues J.M."/>
            <person name="Green N.M."/>
        </authorList>
    </citation>
    <scope>NUCLEOTIDE SEQUENCE</scope>
    <source>
        <strain evidence="15">LACPHL-BACT-2023-00068</strain>
    </source>
</reference>
<evidence type="ECO:0000256" key="8">
    <source>
        <dbReference type="ARBA" id="ARBA00022692"/>
    </source>
</evidence>
<keyword evidence="8 12" id="KW-0812">Transmembrane</keyword>
<sequence>MNSAFASWHDFWLMGGYAFYVWLAVAFTLAPLLALVLHTRLQRKALLRDIRRQQASARRVAAARGRASAQGGEV</sequence>
<evidence type="ECO:0000256" key="1">
    <source>
        <dbReference type="ARBA" id="ARBA00002442"/>
    </source>
</evidence>
<keyword evidence="10 12" id="KW-1133">Transmembrane helix</keyword>
<dbReference type="eggNOG" id="COG3114">
    <property type="taxonomic scope" value="Bacteria"/>
</dbReference>
<evidence type="ECO:0000256" key="3">
    <source>
        <dbReference type="ARBA" id="ARBA00008741"/>
    </source>
</evidence>
<keyword evidence="11 12" id="KW-0472">Membrane</keyword>
<evidence type="ECO:0000313" key="15">
    <source>
        <dbReference type="EMBL" id="MDQ2307946.1"/>
    </source>
</evidence>
<keyword evidence="9 12" id="KW-0201">Cytochrome c-type biogenesis</keyword>
<dbReference type="Proteomes" id="UP001236270">
    <property type="component" value="Unassembled WGS sequence"/>
</dbReference>
<evidence type="ECO:0000256" key="11">
    <source>
        <dbReference type="ARBA" id="ARBA00023136"/>
    </source>
</evidence>
<comment type="subcellular location">
    <subcellularLocation>
        <location evidence="2 12">Cell inner membrane</location>
        <topology evidence="2 12">Single-pass membrane protein</topology>
    </subcellularLocation>
</comment>
<protein>
    <recommendedName>
        <fullName evidence="4 12">Heme exporter protein D</fullName>
    </recommendedName>
</protein>
<evidence type="ECO:0000256" key="6">
    <source>
        <dbReference type="ARBA" id="ARBA00022475"/>
    </source>
</evidence>
<dbReference type="GO" id="GO:1903607">
    <property type="term" value="P:cytochrome c biosynthetic process"/>
    <property type="evidence" value="ECO:0007669"/>
    <property type="project" value="TreeGrafter"/>
</dbReference>
<dbReference type="Pfam" id="PF04995">
    <property type="entry name" value="CcmD"/>
    <property type="match status" value="1"/>
</dbReference>
<comment type="function">
    <text evidence="1 12">Required for the export of heme to the periplasm for the biogenesis of c-type cytochromes.</text>
</comment>
<comment type="similarity">
    <text evidence="3 12">Belongs to the CcmD/CycX/HelD family.</text>
</comment>
<organism evidence="14 16">
    <name type="scientific">Pluralibacter gergoviae</name>
    <name type="common">Enterobacter gergoviae</name>
    <dbReference type="NCBI Taxonomy" id="61647"/>
    <lineage>
        <taxon>Bacteria</taxon>
        <taxon>Pseudomonadati</taxon>
        <taxon>Pseudomonadota</taxon>
        <taxon>Gammaproteobacteria</taxon>
        <taxon>Enterobacterales</taxon>
        <taxon>Enterobacteriaceae</taxon>
        <taxon>Pluralibacter</taxon>
    </lineage>
</organism>
<dbReference type="InterPro" id="IPR052075">
    <property type="entry name" value="Heme_exporter_D"/>
</dbReference>
<dbReference type="PATRIC" id="fig|61647.14.peg.187"/>
<dbReference type="EMBL" id="ABLOKC030000026">
    <property type="protein sequence ID" value="EML1473195.1"/>
    <property type="molecule type" value="Genomic_DNA"/>
</dbReference>
<dbReference type="OrthoDB" id="9815607at2"/>
<evidence type="ECO:0000256" key="5">
    <source>
        <dbReference type="ARBA" id="ARBA00022448"/>
    </source>
</evidence>
<gene>
    <name evidence="13" type="primary">ccmD</name>
    <name evidence="14" type="ORF">ABW06_20380</name>
    <name evidence="13" type="ORF">QEG54_003987</name>
    <name evidence="15" type="ORF">RBJ30_02345</name>
</gene>
<dbReference type="GO" id="GO:0005886">
    <property type="term" value="C:plasma membrane"/>
    <property type="evidence" value="ECO:0007669"/>
    <property type="project" value="UniProtKB-SubCell"/>
</dbReference>
<evidence type="ECO:0000256" key="4">
    <source>
        <dbReference type="ARBA" id="ARBA00016461"/>
    </source>
</evidence>
<accession>A0A0J5KYR4</accession>
<reference evidence="13" key="3">
    <citation type="submission" date="2024-02" db="EMBL/GenBank/DDBJ databases">
        <authorList>
            <consortium name="Clinical and Environmental Microbiology Branch: Whole genome sequencing antimicrobial resistance pathogens in the healthcare setting"/>
        </authorList>
    </citation>
    <scope>NUCLEOTIDE SEQUENCE</scope>
    <source>
        <strain evidence="13">2021DK-00143</strain>
    </source>
</reference>
<evidence type="ECO:0000313" key="14">
    <source>
        <dbReference type="EMBL" id="KMK11680.1"/>
    </source>
</evidence>
<dbReference type="PANTHER" id="PTHR37531:SF1">
    <property type="entry name" value="HEME EXPORTER PROTEIN D"/>
    <property type="match status" value="1"/>
</dbReference>